<keyword evidence="2" id="KW-1185">Reference proteome</keyword>
<dbReference type="NCBIfam" id="TIGR04088">
    <property type="entry name" value="cognate_SipW"/>
    <property type="match status" value="1"/>
</dbReference>
<name>A0A7G9GIS9_9FIRM</name>
<evidence type="ECO:0000313" key="1">
    <source>
        <dbReference type="EMBL" id="QNM10711.1"/>
    </source>
</evidence>
<dbReference type="InterPro" id="IPR023833">
    <property type="entry name" value="Signal_pept_SipW-depend-type"/>
</dbReference>
<dbReference type="KEGG" id="ehn:H9Q80_10435"/>
<organism evidence="1 2">
    <name type="scientific">[Eubacterium] hominis</name>
    <dbReference type="NCBI Taxonomy" id="2764325"/>
    <lineage>
        <taxon>Bacteria</taxon>
        <taxon>Bacillati</taxon>
        <taxon>Bacillota</taxon>
        <taxon>Erysipelotrichia</taxon>
        <taxon>Erysipelotrichales</taxon>
        <taxon>Erysipelotrichaceae</taxon>
        <taxon>Amedibacillus</taxon>
    </lineage>
</organism>
<accession>A0A7G9GIS9</accession>
<dbReference type="Pfam" id="PF12389">
    <property type="entry name" value="Peptidase_M73"/>
    <property type="match status" value="1"/>
</dbReference>
<dbReference type="RefSeq" id="WP_117454460.1">
    <property type="nucleotide sequence ID" value="NZ_CP060636.1"/>
</dbReference>
<proteinExistence type="predicted"/>
<gene>
    <name evidence="1" type="ORF">H9Q80_10435</name>
</gene>
<sequence>MKNKKLIALAIAGVLGIGAIAGGTLAYFTDSDNKTNVITMGHVDVDLEEPGWENPNNVQPGNKYLKDPQISVVDGSEDAYLRAKVTVTLKDKNGNDVMVDGEQLLPALSEVVDINDGWNPTPDADGYYYYNTKVSAPTTVSLFKVKGEGENKYTVEIPMSWGNAYADTVLTIDIVAEGIQADNFTPQMDGTNIIGWNDVTAETYNK</sequence>
<dbReference type="InterPro" id="IPR022121">
    <property type="entry name" value="Peptidase_M73_camelysin"/>
</dbReference>
<reference evidence="1 2" key="1">
    <citation type="submission" date="2020-08" db="EMBL/GenBank/DDBJ databases">
        <authorList>
            <person name="Liu C."/>
            <person name="Sun Q."/>
        </authorList>
    </citation>
    <scope>NUCLEOTIDE SEQUENCE [LARGE SCALE GENOMIC DNA]</scope>
    <source>
        <strain evidence="1 2">NSJ-61</strain>
    </source>
</reference>
<protein>
    <recommendedName>
        <fullName evidence="3">Camelysin metallo-endopeptidase</fullName>
    </recommendedName>
</protein>
<dbReference type="EMBL" id="CP060636">
    <property type="protein sequence ID" value="QNM10711.1"/>
    <property type="molecule type" value="Genomic_DNA"/>
</dbReference>
<dbReference type="AlphaFoldDB" id="A0A7G9GIS9"/>
<evidence type="ECO:0008006" key="3">
    <source>
        <dbReference type="Google" id="ProtNLM"/>
    </source>
</evidence>
<evidence type="ECO:0000313" key="2">
    <source>
        <dbReference type="Proteomes" id="UP000515856"/>
    </source>
</evidence>
<dbReference type="Proteomes" id="UP000515856">
    <property type="component" value="Chromosome"/>
</dbReference>